<comment type="caution">
    <text evidence="1">The sequence shown here is derived from an EMBL/GenBank/DDBJ whole genome shotgun (WGS) entry which is preliminary data.</text>
</comment>
<protein>
    <submittedName>
        <fullName evidence="1">Uncharacterized protein</fullName>
    </submittedName>
</protein>
<dbReference type="Proteomes" id="UP001062846">
    <property type="component" value="Chromosome 8"/>
</dbReference>
<keyword evidence="2" id="KW-1185">Reference proteome</keyword>
<evidence type="ECO:0000313" key="1">
    <source>
        <dbReference type="EMBL" id="KAI8542712.1"/>
    </source>
</evidence>
<sequence length="338" mass="34425">MDKTHDLDLLTVARWAVTFLDVRIKRRGRIWGEEDAVVSGGNGVVHGSGTAAVAAAATEEAGGRKAAASSGEVTESASVVTGEVGSNQAVAMVEGSSGVEVAKVGGGSEAAADVGGAEAASGSGGGSIDGGGGGVGSGGGAASTPHTPTMEELLVAAKRASDERGVGDSHEVVVGGHVVDTPILKATAVEPRGEDSGIGASQPVPFEARDFSDSAEPRDVIDAFRLEPDVEAVLRGARTLEDRTSVLLLEALLSGAGASDTGGLGVEFEMEEQEAEEQEPEVVAEQRVTTVDEVKAYLKGERSGFTIATYAPRPHFFEPTGMTGYVPALAYYPEDMLL</sequence>
<gene>
    <name evidence="1" type="ORF">RHMOL_Rhmol08G0160400</name>
</gene>
<proteinExistence type="predicted"/>
<name>A0ACC0MQF3_RHOML</name>
<accession>A0ACC0MQF3</accession>
<evidence type="ECO:0000313" key="2">
    <source>
        <dbReference type="Proteomes" id="UP001062846"/>
    </source>
</evidence>
<organism evidence="1 2">
    <name type="scientific">Rhododendron molle</name>
    <name type="common">Chinese azalea</name>
    <name type="synonym">Azalea mollis</name>
    <dbReference type="NCBI Taxonomy" id="49168"/>
    <lineage>
        <taxon>Eukaryota</taxon>
        <taxon>Viridiplantae</taxon>
        <taxon>Streptophyta</taxon>
        <taxon>Embryophyta</taxon>
        <taxon>Tracheophyta</taxon>
        <taxon>Spermatophyta</taxon>
        <taxon>Magnoliopsida</taxon>
        <taxon>eudicotyledons</taxon>
        <taxon>Gunneridae</taxon>
        <taxon>Pentapetalae</taxon>
        <taxon>asterids</taxon>
        <taxon>Ericales</taxon>
        <taxon>Ericaceae</taxon>
        <taxon>Ericoideae</taxon>
        <taxon>Rhodoreae</taxon>
        <taxon>Rhododendron</taxon>
    </lineage>
</organism>
<dbReference type="EMBL" id="CM046395">
    <property type="protein sequence ID" value="KAI8542712.1"/>
    <property type="molecule type" value="Genomic_DNA"/>
</dbReference>
<reference evidence="1" key="1">
    <citation type="submission" date="2022-02" db="EMBL/GenBank/DDBJ databases">
        <title>Plant Genome Project.</title>
        <authorList>
            <person name="Zhang R.-G."/>
        </authorList>
    </citation>
    <scope>NUCLEOTIDE SEQUENCE</scope>
    <source>
        <strain evidence="1">AT1</strain>
    </source>
</reference>